<comment type="caution">
    <text evidence="2">The sequence shown here is derived from an EMBL/GenBank/DDBJ whole genome shotgun (WGS) entry which is preliminary data.</text>
</comment>
<evidence type="ECO:0000313" key="3">
    <source>
        <dbReference type="Proteomes" id="UP001500221"/>
    </source>
</evidence>
<dbReference type="Pfam" id="PF18478">
    <property type="entry name" value="PIN_10"/>
    <property type="match status" value="1"/>
</dbReference>
<organism evidence="2 3">
    <name type="scientific">Nocardioides marinquilinus</name>
    <dbReference type="NCBI Taxonomy" id="1210400"/>
    <lineage>
        <taxon>Bacteria</taxon>
        <taxon>Bacillati</taxon>
        <taxon>Actinomycetota</taxon>
        <taxon>Actinomycetes</taxon>
        <taxon>Propionibacteriales</taxon>
        <taxon>Nocardioidaceae</taxon>
        <taxon>Nocardioides</taxon>
    </lineage>
</organism>
<protein>
    <recommendedName>
        <fullName evidence="1">VapC45 PIN like domain-containing protein</fullName>
    </recommendedName>
</protein>
<accession>A0ABP9PD86</accession>
<dbReference type="RefSeq" id="WP_345455225.1">
    <property type="nucleotide sequence ID" value="NZ_BAABKG010000001.1"/>
</dbReference>
<sequence>MSSAPPRPPEFFLERSLGRLTAEDLRAAGHTVHTVYDLFDDDGADVADEEWIEYGCSRGWLCLTKDKRIRYRADEIGALRDGHVFCLADGNLARREASQRLVEAVPAMIRGSDRHAVGFWHVYAGGSVRRMWPRDAV</sequence>
<dbReference type="Proteomes" id="UP001500221">
    <property type="component" value="Unassembled WGS sequence"/>
</dbReference>
<keyword evidence="3" id="KW-1185">Reference proteome</keyword>
<dbReference type="InterPro" id="IPR041375">
    <property type="entry name" value="VapC45_PIN-like"/>
</dbReference>
<dbReference type="EMBL" id="BAABKG010000001">
    <property type="protein sequence ID" value="GAA5143908.1"/>
    <property type="molecule type" value="Genomic_DNA"/>
</dbReference>
<evidence type="ECO:0000259" key="1">
    <source>
        <dbReference type="Pfam" id="PF18478"/>
    </source>
</evidence>
<reference evidence="3" key="1">
    <citation type="journal article" date="2019" name="Int. J. Syst. Evol. Microbiol.">
        <title>The Global Catalogue of Microorganisms (GCM) 10K type strain sequencing project: providing services to taxonomists for standard genome sequencing and annotation.</title>
        <authorList>
            <consortium name="The Broad Institute Genomics Platform"/>
            <consortium name="The Broad Institute Genome Sequencing Center for Infectious Disease"/>
            <person name="Wu L."/>
            <person name="Ma J."/>
        </authorList>
    </citation>
    <scope>NUCLEOTIDE SEQUENCE [LARGE SCALE GENOMIC DNA]</scope>
    <source>
        <strain evidence="3">JCM 18459</strain>
    </source>
</reference>
<name>A0ABP9PD86_9ACTN</name>
<evidence type="ECO:0000313" key="2">
    <source>
        <dbReference type="EMBL" id="GAA5143908.1"/>
    </source>
</evidence>
<feature type="domain" description="VapC45 PIN like" evidence="1">
    <location>
        <begin position="9"/>
        <end position="86"/>
    </location>
</feature>
<gene>
    <name evidence="2" type="ORF">GCM10023340_10420</name>
</gene>
<proteinExistence type="predicted"/>